<organism evidence="1 2">
    <name type="scientific">Erysiphe neolycopersici</name>
    <dbReference type="NCBI Taxonomy" id="212602"/>
    <lineage>
        <taxon>Eukaryota</taxon>
        <taxon>Fungi</taxon>
        <taxon>Dikarya</taxon>
        <taxon>Ascomycota</taxon>
        <taxon>Pezizomycotina</taxon>
        <taxon>Leotiomycetes</taxon>
        <taxon>Erysiphales</taxon>
        <taxon>Erysiphaceae</taxon>
        <taxon>Erysiphe</taxon>
    </lineage>
</organism>
<evidence type="ECO:0000313" key="2">
    <source>
        <dbReference type="Proteomes" id="UP000286134"/>
    </source>
</evidence>
<protein>
    <submittedName>
        <fullName evidence="1">Uncharacterized protein</fullName>
    </submittedName>
</protein>
<proteinExistence type="predicted"/>
<dbReference type="EMBL" id="MCFK01005547">
    <property type="protein sequence ID" value="RKF59985.1"/>
    <property type="molecule type" value="Genomic_DNA"/>
</dbReference>
<dbReference type="Proteomes" id="UP000286134">
    <property type="component" value="Unassembled WGS sequence"/>
</dbReference>
<gene>
    <name evidence="1" type="ORF">OnM2_055052</name>
</gene>
<accession>A0A420HRB2</accession>
<reference evidence="1 2" key="1">
    <citation type="journal article" date="2018" name="BMC Genomics">
        <title>Comparative genome analyses reveal sequence features reflecting distinct modes of host-adaptation between dicot and monocot powdery mildew.</title>
        <authorList>
            <person name="Wu Y."/>
            <person name="Ma X."/>
            <person name="Pan Z."/>
            <person name="Kale S.D."/>
            <person name="Song Y."/>
            <person name="King H."/>
            <person name="Zhang Q."/>
            <person name="Presley C."/>
            <person name="Deng X."/>
            <person name="Wei C.I."/>
            <person name="Xiao S."/>
        </authorList>
    </citation>
    <scope>NUCLEOTIDE SEQUENCE [LARGE SCALE GENOMIC DNA]</scope>
    <source>
        <strain evidence="1">UMSG2</strain>
    </source>
</reference>
<comment type="caution">
    <text evidence="1">The sequence shown here is derived from an EMBL/GenBank/DDBJ whole genome shotgun (WGS) entry which is preliminary data.</text>
</comment>
<name>A0A420HRB2_9PEZI</name>
<dbReference type="AlphaFoldDB" id="A0A420HRB2"/>
<sequence length="106" mass="12348">MDTVNTRSFKTLQDIPSIGCRMMCGKIVSATTDKKPMVATKTVTQKAKKYASFWMEHVKKGEMPWTQWYCCHIIDGFECEKENHRIHKQCKRCHHHVCENCVKGTL</sequence>
<dbReference type="OrthoDB" id="3595799at2759"/>
<keyword evidence="2" id="KW-1185">Reference proteome</keyword>
<evidence type="ECO:0000313" key="1">
    <source>
        <dbReference type="EMBL" id="RKF59985.1"/>
    </source>
</evidence>